<name>A0A1I6WBE2_9ACTN</name>
<evidence type="ECO:0000313" key="1">
    <source>
        <dbReference type="EMBL" id="SFT23323.1"/>
    </source>
</evidence>
<sequence>MYSPPADPATEQAMRSALHAAARALDATVTGPPAWGWHGRTLSHRAEHPRHGACWLRLACAPAGKQGGKIWEGTAEAARAFDGRVTKPRLHAVHDHDTDGAAYRAELTQYIASPTVAADPVIRHPIDVPDTWWKTLRTDLDTIAATPTTRVAVRDEWIARTVPTVTGHPAPRVTAWTTAHGDLHLANLTSDGTLLDWEGWGRAPAGYDAALLLGYALLQPALAARIRREFDDLLDTAAGRAAQLVVAAELLQSVGRGDHPDLEAPLREWAAAVA</sequence>
<reference evidence="2" key="1">
    <citation type="submission" date="2016-10" db="EMBL/GenBank/DDBJ databases">
        <authorList>
            <person name="Varghese N."/>
            <person name="Submissions S."/>
        </authorList>
    </citation>
    <scope>NUCLEOTIDE SEQUENCE [LARGE SCALE GENOMIC DNA]</scope>
    <source>
        <strain evidence="2">CGMCC 4.7047</strain>
    </source>
</reference>
<dbReference type="EMBL" id="FPAB01000017">
    <property type="protein sequence ID" value="SFT23323.1"/>
    <property type="molecule type" value="Genomic_DNA"/>
</dbReference>
<dbReference type="RefSeq" id="WP_093844542.1">
    <property type="nucleotide sequence ID" value="NZ_FPAB01000017.1"/>
</dbReference>
<dbReference type="AlphaFoldDB" id="A0A1I6WBE2"/>
<gene>
    <name evidence="1" type="ORF">SAMN05444716_11721</name>
</gene>
<accession>A0A1I6WBE2</accession>
<keyword evidence="2" id="KW-1185">Reference proteome</keyword>
<evidence type="ECO:0000313" key="2">
    <source>
        <dbReference type="Proteomes" id="UP000198873"/>
    </source>
</evidence>
<dbReference type="Proteomes" id="UP000198873">
    <property type="component" value="Unassembled WGS sequence"/>
</dbReference>
<proteinExistence type="predicted"/>
<organism evidence="1 2">
    <name type="scientific">Streptomyces harbinensis</name>
    <dbReference type="NCBI Taxonomy" id="1176198"/>
    <lineage>
        <taxon>Bacteria</taxon>
        <taxon>Bacillati</taxon>
        <taxon>Actinomycetota</taxon>
        <taxon>Actinomycetes</taxon>
        <taxon>Kitasatosporales</taxon>
        <taxon>Streptomycetaceae</taxon>
        <taxon>Streptomyces</taxon>
    </lineage>
</organism>
<dbReference type="InterPro" id="IPR011009">
    <property type="entry name" value="Kinase-like_dom_sf"/>
</dbReference>
<protein>
    <recommendedName>
        <fullName evidence="3">Phosphotransferase enzyme family protein</fullName>
    </recommendedName>
</protein>
<evidence type="ECO:0008006" key="3">
    <source>
        <dbReference type="Google" id="ProtNLM"/>
    </source>
</evidence>
<dbReference type="SUPFAM" id="SSF56112">
    <property type="entry name" value="Protein kinase-like (PK-like)"/>
    <property type="match status" value="1"/>
</dbReference>
<dbReference type="STRING" id="1176198.SAMN05444716_11721"/>